<reference evidence="6 7" key="1">
    <citation type="journal article" date="2024" name="G3 (Bethesda)">
        <title>Genome assembly of Hibiscus sabdariffa L. provides insights into metabolisms of medicinal natural products.</title>
        <authorList>
            <person name="Kim T."/>
        </authorList>
    </citation>
    <scope>NUCLEOTIDE SEQUENCE [LARGE SCALE GENOMIC DNA]</scope>
    <source>
        <strain evidence="6">TK-2024</strain>
        <tissue evidence="6">Old leaves</tissue>
    </source>
</reference>
<feature type="domain" description="NB-ARC" evidence="5">
    <location>
        <begin position="457"/>
        <end position="582"/>
    </location>
</feature>
<comment type="caution">
    <text evidence="6">The sequence shown here is derived from an EMBL/GenBank/DDBJ whole genome shotgun (WGS) entry which is preliminary data.</text>
</comment>
<evidence type="ECO:0000256" key="3">
    <source>
        <dbReference type="ARBA" id="ARBA00022723"/>
    </source>
</evidence>
<evidence type="ECO:0000256" key="1">
    <source>
        <dbReference type="ARBA" id="ARBA00022603"/>
    </source>
</evidence>
<dbReference type="Gene3D" id="1.10.1200.270">
    <property type="entry name" value="Methyltransferase, alpha-helical capping domain"/>
    <property type="match status" value="1"/>
</dbReference>
<sequence>MYALANSVEIQQATAMASTNVRCMNAADKQVSYANNSSLQKIVLLKTRPFLEDSIKEMLSKVSPATCIRVADLGCASGPNTFFPTYEIINTITRICQQARWEPPELQVFLNDLPDNDFNTVFRSVPAFKGDSKESCFITGVAGSFYERLFPSKSIHFVHSSCCLHWLSKVPKEVENNNENVYISKLSPPNVSKAYSEQFRNDFSNFLRLRSEEMVSGGRMLLTMIGRSIADPTSKDNCCIWELLTKSLIDLVAKGLVHKSDVDSFCIPLYYPCKEEVKETIEMEGSFVLNEIDSFEVNWDFEDNDCNKYVIFEKSRSGQNVANCIRAIMEPMLASHFGETIIDDLFTRYTQHVGEHLLHEKTKMAEQHVSALLEQVIISDKSSPQFVDAAESLVRRLETIRFKMDALKHWPLSVQLSRIEIDGCALDEVLYDIGDLFSGSNTQLMQSNIQTDAAETLKVNDRVVASFDDIIFVNVSDGFDLGGIARAIIQALEGLKHEFLCILTLAPLQSLLDRIHRKIVKEKSLLVLDGVEGYDCDDWSALKSVFQHGMPENRILITTREHKVAVAMELSYMFRLKELCWTILRGVASDGLNQDSHDYVED</sequence>
<dbReference type="InterPro" id="IPR042086">
    <property type="entry name" value="MeTrfase_capping"/>
</dbReference>
<name>A0ABR1ZKY5_9ROSI</name>
<accession>A0ABR1ZKY5</accession>
<evidence type="ECO:0000256" key="4">
    <source>
        <dbReference type="ARBA" id="ARBA00022842"/>
    </source>
</evidence>
<dbReference type="InterPro" id="IPR027417">
    <property type="entry name" value="P-loop_NTPase"/>
</dbReference>
<dbReference type="PANTHER" id="PTHR31009">
    <property type="entry name" value="S-ADENOSYL-L-METHIONINE:CARBOXYL METHYLTRANSFERASE FAMILY PROTEIN"/>
    <property type="match status" value="1"/>
</dbReference>
<proteinExistence type="predicted"/>
<dbReference type="InterPro" id="IPR002182">
    <property type="entry name" value="NB-ARC"/>
</dbReference>
<dbReference type="Pfam" id="PF03492">
    <property type="entry name" value="Methyltransf_7"/>
    <property type="match status" value="1"/>
</dbReference>
<dbReference type="SUPFAM" id="SSF52540">
    <property type="entry name" value="P-loop containing nucleoside triphosphate hydrolases"/>
    <property type="match status" value="1"/>
</dbReference>
<evidence type="ECO:0000313" key="7">
    <source>
        <dbReference type="Proteomes" id="UP001396334"/>
    </source>
</evidence>
<dbReference type="Pfam" id="PF00931">
    <property type="entry name" value="NB-ARC"/>
    <property type="match status" value="1"/>
</dbReference>
<dbReference type="Gene3D" id="3.40.50.150">
    <property type="entry name" value="Vaccinia Virus protein VP39"/>
    <property type="match status" value="1"/>
</dbReference>
<keyword evidence="3" id="KW-0479">Metal-binding</keyword>
<protein>
    <recommendedName>
        <fullName evidence="5">NB-ARC domain-containing protein</fullName>
    </recommendedName>
</protein>
<dbReference type="InterPro" id="IPR005299">
    <property type="entry name" value="MeTrfase_7"/>
</dbReference>
<keyword evidence="1" id="KW-0489">Methyltransferase</keyword>
<keyword evidence="7" id="KW-1185">Reference proteome</keyword>
<dbReference type="EMBL" id="JBBPBN010000927">
    <property type="protein sequence ID" value="KAK8481265.1"/>
    <property type="molecule type" value="Genomic_DNA"/>
</dbReference>
<dbReference type="InterPro" id="IPR029063">
    <property type="entry name" value="SAM-dependent_MTases_sf"/>
</dbReference>
<keyword evidence="2" id="KW-0808">Transferase</keyword>
<dbReference type="Proteomes" id="UP001396334">
    <property type="component" value="Unassembled WGS sequence"/>
</dbReference>
<evidence type="ECO:0000313" key="6">
    <source>
        <dbReference type="EMBL" id="KAK8481265.1"/>
    </source>
</evidence>
<keyword evidence="4" id="KW-0460">Magnesium</keyword>
<evidence type="ECO:0000256" key="2">
    <source>
        <dbReference type="ARBA" id="ARBA00022679"/>
    </source>
</evidence>
<dbReference type="SUPFAM" id="SSF53335">
    <property type="entry name" value="S-adenosyl-L-methionine-dependent methyltransferases"/>
    <property type="match status" value="1"/>
</dbReference>
<dbReference type="Gene3D" id="3.40.50.300">
    <property type="entry name" value="P-loop containing nucleotide triphosphate hydrolases"/>
    <property type="match status" value="1"/>
</dbReference>
<evidence type="ECO:0000259" key="5">
    <source>
        <dbReference type="Pfam" id="PF00931"/>
    </source>
</evidence>
<gene>
    <name evidence="6" type="ORF">V6N11_038013</name>
</gene>
<organism evidence="6 7">
    <name type="scientific">Hibiscus sabdariffa</name>
    <name type="common">roselle</name>
    <dbReference type="NCBI Taxonomy" id="183260"/>
    <lineage>
        <taxon>Eukaryota</taxon>
        <taxon>Viridiplantae</taxon>
        <taxon>Streptophyta</taxon>
        <taxon>Embryophyta</taxon>
        <taxon>Tracheophyta</taxon>
        <taxon>Spermatophyta</taxon>
        <taxon>Magnoliopsida</taxon>
        <taxon>eudicotyledons</taxon>
        <taxon>Gunneridae</taxon>
        <taxon>Pentapetalae</taxon>
        <taxon>rosids</taxon>
        <taxon>malvids</taxon>
        <taxon>Malvales</taxon>
        <taxon>Malvaceae</taxon>
        <taxon>Malvoideae</taxon>
        <taxon>Hibiscus</taxon>
    </lineage>
</organism>